<comment type="caution">
    <text evidence="3">The sequence shown here is derived from an EMBL/GenBank/DDBJ whole genome shotgun (WGS) entry which is preliminary data.</text>
</comment>
<dbReference type="Gene3D" id="1.10.443.10">
    <property type="entry name" value="Intergrase catalytic core"/>
    <property type="match status" value="1"/>
</dbReference>
<dbReference type="Gene3D" id="1.10.150.130">
    <property type="match status" value="1"/>
</dbReference>
<keyword evidence="2" id="KW-0233">DNA recombination</keyword>
<protein>
    <recommendedName>
        <fullName evidence="5">DNA breaking-rejoining enzyme</fullName>
    </recommendedName>
</protein>
<dbReference type="EMBL" id="JABBWM010000237">
    <property type="protein sequence ID" value="KAG2084075.1"/>
    <property type="molecule type" value="Genomic_DNA"/>
</dbReference>
<dbReference type="PANTHER" id="PTHR34605">
    <property type="entry name" value="PHAGE_INTEGRASE DOMAIN-CONTAINING PROTEIN"/>
    <property type="match status" value="1"/>
</dbReference>
<gene>
    <name evidence="3" type="ORF">F5147DRAFT_748845</name>
</gene>
<keyword evidence="4" id="KW-1185">Reference proteome</keyword>
<keyword evidence="1" id="KW-0238">DNA-binding</keyword>
<dbReference type="GO" id="GO:0006310">
    <property type="term" value="P:DNA recombination"/>
    <property type="evidence" value="ECO:0007669"/>
    <property type="project" value="UniProtKB-KW"/>
</dbReference>
<dbReference type="GO" id="GO:0015074">
    <property type="term" value="P:DNA integration"/>
    <property type="evidence" value="ECO:0007669"/>
    <property type="project" value="InterPro"/>
</dbReference>
<evidence type="ECO:0000256" key="1">
    <source>
        <dbReference type="ARBA" id="ARBA00023125"/>
    </source>
</evidence>
<dbReference type="SUPFAM" id="SSF56349">
    <property type="entry name" value="DNA breaking-rejoining enzymes"/>
    <property type="match status" value="1"/>
</dbReference>
<proteinExistence type="predicted"/>
<evidence type="ECO:0000313" key="3">
    <source>
        <dbReference type="EMBL" id="KAG2084075.1"/>
    </source>
</evidence>
<name>A0A9P7ERQ2_9AGAM</name>
<evidence type="ECO:0000256" key="2">
    <source>
        <dbReference type="ARBA" id="ARBA00023172"/>
    </source>
</evidence>
<dbReference type="InterPro" id="IPR011010">
    <property type="entry name" value="DNA_brk_join_enz"/>
</dbReference>
<dbReference type="InterPro" id="IPR010998">
    <property type="entry name" value="Integrase_recombinase_N"/>
</dbReference>
<evidence type="ECO:0000313" key="4">
    <source>
        <dbReference type="Proteomes" id="UP000823399"/>
    </source>
</evidence>
<reference evidence="3" key="1">
    <citation type="journal article" date="2020" name="New Phytol.">
        <title>Comparative genomics reveals dynamic genome evolution in host specialist ectomycorrhizal fungi.</title>
        <authorList>
            <person name="Lofgren L.A."/>
            <person name="Nguyen N.H."/>
            <person name="Vilgalys R."/>
            <person name="Ruytinx J."/>
            <person name="Liao H.L."/>
            <person name="Branco S."/>
            <person name="Kuo A."/>
            <person name="LaButti K."/>
            <person name="Lipzen A."/>
            <person name="Andreopoulos W."/>
            <person name="Pangilinan J."/>
            <person name="Riley R."/>
            <person name="Hundley H."/>
            <person name="Na H."/>
            <person name="Barry K."/>
            <person name="Grigoriev I.V."/>
            <person name="Stajich J.E."/>
            <person name="Kennedy P.G."/>
        </authorList>
    </citation>
    <scope>NUCLEOTIDE SEQUENCE</scope>
    <source>
        <strain evidence="3">FC423</strain>
    </source>
</reference>
<dbReference type="InterPro" id="IPR013762">
    <property type="entry name" value="Integrase-like_cat_sf"/>
</dbReference>
<sequence length="316" mass="35263">MQENYGARLLRFHQFCNSRKIPESSCMPASDNLLALFVASWASKIATMTVENWLAGLHFWHTMHGVPWHGHALLHMSTAGVRKLVPEVSKCLRRPPVTLEHMHMLYCNLDLSNTFDVSVFAVASIAFWSCCRLGELIINSANSFDASRHVACAVQITRRSPANGVSWSSFSIPWSKTTLGAGAKIILSHVDDFTNPVTALNHHISANAIVPPHAPLFAFETASGGWAPMTRLWFLTCCNQVWKGASLLELTGHCFRTGGATELLLRGVPPDVVAVQGHWKSQEFLEYWHKIDSILPLLSHHSMTQSSMDSFNRRYK</sequence>
<accession>A0A9P7ERQ2</accession>
<dbReference type="GeneID" id="64702375"/>
<evidence type="ECO:0008006" key="5">
    <source>
        <dbReference type="Google" id="ProtNLM"/>
    </source>
</evidence>
<dbReference type="Proteomes" id="UP000823399">
    <property type="component" value="Unassembled WGS sequence"/>
</dbReference>
<dbReference type="GO" id="GO:0003677">
    <property type="term" value="F:DNA binding"/>
    <property type="evidence" value="ECO:0007669"/>
    <property type="project" value="UniProtKB-KW"/>
</dbReference>
<dbReference type="OrthoDB" id="3266428at2759"/>
<organism evidence="3 4">
    <name type="scientific">Suillus discolor</name>
    <dbReference type="NCBI Taxonomy" id="1912936"/>
    <lineage>
        <taxon>Eukaryota</taxon>
        <taxon>Fungi</taxon>
        <taxon>Dikarya</taxon>
        <taxon>Basidiomycota</taxon>
        <taxon>Agaricomycotina</taxon>
        <taxon>Agaricomycetes</taxon>
        <taxon>Agaricomycetidae</taxon>
        <taxon>Boletales</taxon>
        <taxon>Suillineae</taxon>
        <taxon>Suillaceae</taxon>
        <taxon>Suillus</taxon>
    </lineage>
</organism>
<dbReference type="SUPFAM" id="SSF47823">
    <property type="entry name" value="lambda integrase-like, N-terminal domain"/>
    <property type="match status" value="1"/>
</dbReference>
<dbReference type="AlphaFoldDB" id="A0A9P7ERQ2"/>
<dbReference type="InterPro" id="IPR052925">
    <property type="entry name" value="Phage_Integrase-like_Recomb"/>
</dbReference>
<dbReference type="RefSeq" id="XP_041284460.1">
    <property type="nucleotide sequence ID" value="XM_041440116.1"/>
</dbReference>
<dbReference type="PANTHER" id="PTHR34605:SF3">
    <property type="entry name" value="P CELL-TYPE AGGLUTINATION PROTEIN MAP4-LIKE-RELATED"/>
    <property type="match status" value="1"/>
</dbReference>